<accession>A0A517T346</accession>
<dbReference type="PROSITE" id="PS51833">
    <property type="entry name" value="HDOD"/>
    <property type="match status" value="1"/>
</dbReference>
<dbReference type="SUPFAM" id="SSF109604">
    <property type="entry name" value="HD-domain/PDEase-like"/>
    <property type="match status" value="1"/>
</dbReference>
<keyword evidence="3" id="KW-1185">Reference proteome</keyword>
<sequence>MIDWSSKIEAFLGPAETAVLPPEIQLPVLPQAAIEFSQKSKEEGATAKDLGSIVEKDSGLTCELLKQINSSACGVRTQVTSASHAIALLGLRTTKLLVLSAATSNVMRSRDSKVLNIQSFWTTNLERALFAREVAVRINADPELAFSAGMLQDFLLPTLSNERPDEYVGFLTELSQTNERLDQLEQRQFGWNHVTASGQVLRAWSFPDDLLACILFHHHGLRLLADPELGKSAAAAVAVSALMPDPIRQTPTGLAQLQKLDEAWPTFNLLEVAKQVDEKLTEFEAPRANHISLARRVEAAMATA</sequence>
<dbReference type="OrthoDB" id="9784953at2"/>
<protein>
    <submittedName>
        <fullName evidence="2">HDOD domain protein</fullName>
    </submittedName>
</protein>
<dbReference type="InterPro" id="IPR013976">
    <property type="entry name" value="HDOD"/>
</dbReference>
<dbReference type="Pfam" id="PF08668">
    <property type="entry name" value="HDOD"/>
    <property type="match status" value="1"/>
</dbReference>
<evidence type="ECO:0000259" key="1">
    <source>
        <dbReference type="PROSITE" id="PS51833"/>
    </source>
</evidence>
<reference evidence="2 3" key="1">
    <citation type="submission" date="2019-02" db="EMBL/GenBank/DDBJ databases">
        <title>Deep-cultivation of Planctomycetes and their phenomic and genomic characterization uncovers novel biology.</title>
        <authorList>
            <person name="Wiegand S."/>
            <person name="Jogler M."/>
            <person name="Boedeker C."/>
            <person name="Pinto D."/>
            <person name="Vollmers J."/>
            <person name="Rivas-Marin E."/>
            <person name="Kohn T."/>
            <person name="Peeters S.H."/>
            <person name="Heuer A."/>
            <person name="Rast P."/>
            <person name="Oberbeckmann S."/>
            <person name="Bunk B."/>
            <person name="Jeske O."/>
            <person name="Meyerdierks A."/>
            <person name="Storesund J.E."/>
            <person name="Kallscheuer N."/>
            <person name="Luecker S."/>
            <person name="Lage O.M."/>
            <person name="Pohl T."/>
            <person name="Merkel B.J."/>
            <person name="Hornburger P."/>
            <person name="Mueller R.-W."/>
            <person name="Bruemmer F."/>
            <person name="Labrenz M."/>
            <person name="Spormann A.M."/>
            <person name="Op den Camp H."/>
            <person name="Overmann J."/>
            <person name="Amann R."/>
            <person name="Jetten M.S.M."/>
            <person name="Mascher T."/>
            <person name="Medema M.H."/>
            <person name="Devos D.P."/>
            <person name="Kaster A.-K."/>
            <person name="Ovreas L."/>
            <person name="Rohde M."/>
            <person name="Galperin M.Y."/>
            <person name="Jogler C."/>
        </authorList>
    </citation>
    <scope>NUCLEOTIDE SEQUENCE [LARGE SCALE GENOMIC DNA]</scope>
    <source>
        <strain evidence="2 3">V22</strain>
    </source>
</reference>
<evidence type="ECO:0000313" key="2">
    <source>
        <dbReference type="EMBL" id="QDT62804.1"/>
    </source>
</evidence>
<proteinExistence type="predicted"/>
<organism evidence="2 3">
    <name type="scientific">Calycomorphotria hydatis</name>
    <dbReference type="NCBI Taxonomy" id="2528027"/>
    <lineage>
        <taxon>Bacteria</taxon>
        <taxon>Pseudomonadati</taxon>
        <taxon>Planctomycetota</taxon>
        <taxon>Planctomycetia</taxon>
        <taxon>Planctomycetales</taxon>
        <taxon>Planctomycetaceae</taxon>
        <taxon>Calycomorphotria</taxon>
    </lineage>
</organism>
<evidence type="ECO:0000313" key="3">
    <source>
        <dbReference type="Proteomes" id="UP000319976"/>
    </source>
</evidence>
<dbReference type="Proteomes" id="UP000319976">
    <property type="component" value="Chromosome"/>
</dbReference>
<dbReference type="PANTHER" id="PTHR33525">
    <property type="match status" value="1"/>
</dbReference>
<dbReference type="Gene3D" id="1.10.3210.10">
    <property type="entry name" value="Hypothetical protein af1432"/>
    <property type="match status" value="1"/>
</dbReference>
<dbReference type="InterPro" id="IPR052340">
    <property type="entry name" value="RNase_Y/CdgJ"/>
</dbReference>
<gene>
    <name evidence="2" type="ORF">V22_00020</name>
</gene>
<dbReference type="PANTHER" id="PTHR33525:SF3">
    <property type="entry name" value="RIBONUCLEASE Y"/>
    <property type="match status" value="1"/>
</dbReference>
<dbReference type="AlphaFoldDB" id="A0A517T346"/>
<dbReference type="KEGG" id="chya:V22_00020"/>
<feature type="domain" description="HDOD" evidence="1">
    <location>
        <begin position="26"/>
        <end position="220"/>
    </location>
</feature>
<dbReference type="EMBL" id="CP036316">
    <property type="protein sequence ID" value="QDT62804.1"/>
    <property type="molecule type" value="Genomic_DNA"/>
</dbReference>
<name>A0A517T346_9PLAN</name>
<dbReference type="RefSeq" id="WP_145258607.1">
    <property type="nucleotide sequence ID" value="NZ_CP036316.1"/>
</dbReference>